<dbReference type="InterPro" id="IPR033469">
    <property type="entry name" value="CYTH-like_dom_sf"/>
</dbReference>
<comment type="subcellular location">
    <subcellularLocation>
        <location evidence="2 8">Nucleus</location>
    </subcellularLocation>
</comment>
<organism evidence="11 12">
    <name type="scientific">Pseudopithomyces chartarum</name>
    <dbReference type="NCBI Taxonomy" id="1892770"/>
    <lineage>
        <taxon>Eukaryota</taxon>
        <taxon>Fungi</taxon>
        <taxon>Dikarya</taxon>
        <taxon>Ascomycota</taxon>
        <taxon>Pezizomycotina</taxon>
        <taxon>Dothideomycetes</taxon>
        <taxon>Pleosporomycetidae</taxon>
        <taxon>Pleosporales</taxon>
        <taxon>Massarineae</taxon>
        <taxon>Didymosphaeriaceae</taxon>
        <taxon>Pseudopithomyces</taxon>
    </lineage>
</organism>
<dbReference type="PANTHER" id="PTHR28118:SF1">
    <property type="entry name" value="POLYNUCLEOTIDE 5'-TRIPHOSPHATASE CTL1-RELATED"/>
    <property type="match status" value="1"/>
</dbReference>
<dbReference type="EC" id="3.6.1.74" evidence="8"/>
<evidence type="ECO:0000256" key="9">
    <source>
        <dbReference type="SAM" id="MobiDB-lite"/>
    </source>
</evidence>
<dbReference type="Proteomes" id="UP001280581">
    <property type="component" value="Unassembled WGS sequence"/>
</dbReference>
<evidence type="ECO:0000256" key="8">
    <source>
        <dbReference type="RuleBase" id="RU367053"/>
    </source>
</evidence>
<feature type="compositionally biased region" description="Pro residues" evidence="9">
    <location>
        <begin position="62"/>
        <end position="75"/>
    </location>
</feature>
<feature type="region of interest" description="Disordered" evidence="9">
    <location>
        <begin position="1"/>
        <end position="95"/>
    </location>
</feature>
<dbReference type="PANTHER" id="PTHR28118">
    <property type="entry name" value="POLYNUCLEOTIDE 5'-TRIPHOSPHATASE-RELATED"/>
    <property type="match status" value="1"/>
</dbReference>
<comment type="subunit">
    <text evidence="8">Heterodimer. The mRNA-capping enzyme is composed of two separate chains alpha and beta, respectively a mRNA guanylyltransferase and an mRNA 5'-triphosphate monophosphatase.</text>
</comment>
<dbReference type="GO" id="GO:0006370">
    <property type="term" value="P:7-methylguanosine mRNA capping"/>
    <property type="evidence" value="ECO:0007669"/>
    <property type="project" value="UniProtKB-UniRule"/>
</dbReference>
<evidence type="ECO:0000256" key="4">
    <source>
        <dbReference type="ARBA" id="ARBA00022664"/>
    </source>
</evidence>
<comment type="similarity">
    <text evidence="3 8">Belongs to the fungal TPase family.</text>
</comment>
<evidence type="ECO:0000313" key="12">
    <source>
        <dbReference type="Proteomes" id="UP001280581"/>
    </source>
</evidence>
<sequence length="401" mass="45902">MNRKRKRSDPKPVWAVQEHEIYDGKTLQQDINERQRQKPPKPQQQQQQQQPQQQQQQQQQPQPRPQPSPSQPPPSSRNGHSQPPPLNGPQPTSSAALAGLERPISHDPRVYDETQRQVCDFIFRNIVINDAIRSLIAEASDTTVEVEARWGHIINRNTEERLHGFHTTECVIRPDVSRSTTRFESVMNVQQHQTMNKYLNKQVHSAKPGNPQNRPEIAYKHTKVVDQQYELNPEAMSQLSPAAQKILQASGKQERIRVSRDLKTGEVLAAIIKHKVNNIEISSPQTEWDYRIGVNIEINFPGSVDDLAEVSEKGRSVEAMKRYKDRMSYSYLGAFQVDLTQVTQDNHKVHELELELDSGVLLEHGDRVRNGQPNDFEPLINGMINNLRVLSREITPPKRSA</sequence>
<dbReference type="GO" id="GO:0004651">
    <property type="term" value="F:polynucleotide 5'-phosphatase activity"/>
    <property type="evidence" value="ECO:0007669"/>
    <property type="project" value="UniProtKB-UniRule"/>
</dbReference>
<dbReference type="InterPro" id="IPR004206">
    <property type="entry name" value="mRNA_triPase_Cet1"/>
</dbReference>
<dbReference type="Gene3D" id="3.20.100.10">
    <property type="entry name" value="mRNA triphosphatase Cet1-like"/>
    <property type="match status" value="1"/>
</dbReference>
<protein>
    <recommendedName>
        <fullName evidence="8">mRNA-capping enzyme subunit beta</fullName>
        <ecNumber evidence="8">3.6.1.74</ecNumber>
    </recommendedName>
    <alternativeName>
        <fullName evidence="8">mRNA 5'-phosphatase</fullName>
    </alternativeName>
    <alternativeName>
        <fullName evidence="8">mRNA 5'-triphosphate monophosphatase</fullName>
    </alternativeName>
</protein>
<gene>
    <name evidence="11" type="ORF">GRF29_1g3443890</name>
</gene>
<dbReference type="GO" id="GO:0031533">
    <property type="term" value="C:mRNA capping enzyme complex"/>
    <property type="evidence" value="ECO:0007669"/>
    <property type="project" value="UniProtKB-UniRule"/>
</dbReference>
<dbReference type="Pfam" id="PF02940">
    <property type="entry name" value="mRNA_triPase"/>
    <property type="match status" value="1"/>
</dbReference>
<comment type="function">
    <text evidence="8">First step of mRNA capping. Converts the 5'-triphosphate end of a nascent mRNA chain into a diphosphate end.</text>
</comment>
<proteinExistence type="inferred from homology"/>
<evidence type="ECO:0000259" key="10">
    <source>
        <dbReference type="Pfam" id="PF02940"/>
    </source>
</evidence>
<evidence type="ECO:0000313" key="11">
    <source>
        <dbReference type="EMBL" id="KAK3217572.1"/>
    </source>
</evidence>
<keyword evidence="12" id="KW-1185">Reference proteome</keyword>
<keyword evidence="4 8" id="KW-0507">mRNA processing</keyword>
<feature type="domain" description="mRNA triphosphatase Cet1-like" evidence="10">
    <location>
        <begin position="112"/>
        <end position="356"/>
    </location>
</feature>
<comment type="catalytic activity">
    <reaction evidence="7">
        <text>a 5'-end triphospho-ribonucleoside in mRNA + H2O = a 5'-end diphospho-ribonucleoside in mRNA + phosphate + H(+)</text>
        <dbReference type="Rhea" id="RHEA:67004"/>
        <dbReference type="Rhea" id="RHEA-COMP:17164"/>
        <dbReference type="Rhea" id="RHEA-COMP:17165"/>
        <dbReference type="ChEBI" id="CHEBI:15377"/>
        <dbReference type="ChEBI" id="CHEBI:15378"/>
        <dbReference type="ChEBI" id="CHEBI:43474"/>
        <dbReference type="ChEBI" id="CHEBI:167616"/>
        <dbReference type="ChEBI" id="CHEBI:167618"/>
        <dbReference type="EC" id="3.6.1.74"/>
    </reaction>
    <physiologicalReaction direction="left-to-right" evidence="7">
        <dbReference type="Rhea" id="RHEA:67005"/>
    </physiologicalReaction>
</comment>
<dbReference type="SUPFAM" id="SSF55154">
    <property type="entry name" value="CYTH-like phosphatases"/>
    <property type="match status" value="1"/>
</dbReference>
<keyword evidence="5 8" id="KW-0378">Hydrolase</keyword>
<evidence type="ECO:0000256" key="7">
    <source>
        <dbReference type="ARBA" id="ARBA00047740"/>
    </source>
</evidence>
<dbReference type="InterPro" id="IPR037009">
    <property type="entry name" value="mRNA_triPase_Cet1_sf"/>
</dbReference>
<evidence type="ECO:0000256" key="6">
    <source>
        <dbReference type="ARBA" id="ARBA00023242"/>
    </source>
</evidence>
<keyword evidence="8" id="KW-0506">mRNA capping</keyword>
<evidence type="ECO:0000256" key="1">
    <source>
        <dbReference type="ARBA" id="ARBA00001946"/>
    </source>
</evidence>
<dbReference type="GO" id="GO:0140818">
    <property type="term" value="F:mRNA 5'-triphosphate monophosphatase activity"/>
    <property type="evidence" value="ECO:0007669"/>
    <property type="project" value="UniProtKB-EC"/>
</dbReference>
<dbReference type="EMBL" id="WVTA01000001">
    <property type="protein sequence ID" value="KAK3217572.1"/>
    <property type="molecule type" value="Genomic_DNA"/>
</dbReference>
<evidence type="ECO:0000256" key="2">
    <source>
        <dbReference type="ARBA" id="ARBA00004123"/>
    </source>
</evidence>
<comment type="caution">
    <text evidence="11">The sequence shown here is derived from an EMBL/GenBank/DDBJ whole genome shotgun (WGS) entry which is preliminary data.</text>
</comment>
<evidence type="ECO:0000256" key="3">
    <source>
        <dbReference type="ARBA" id="ARBA00006345"/>
    </source>
</evidence>
<dbReference type="InterPro" id="IPR040343">
    <property type="entry name" value="Cet1/Ctl1"/>
</dbReference>
<dbReference type="CDD" id="cd07470">
    <property type="entry name" value="CYTH-like_mRNA_RTPase"/>
    <property type="match status" value="1"/>
</dbReference>
<evidence type="ECO:0000256" key="5">
    <source>
        <dbReference type="ARBA" id="ARBA00022801"/>
    </source>
</evidence>
<feature type="compositionally biased region" description="Low complexity" evidence="9">
    <location>
        <begin position="43"/>
        <end position="61"/>
    </location>
</feature>
<accession>A0AAN6M973</accession>
<comment type="cofactor">
    <cofactor evidence="1 8">
        <name>Mg(2+)</name>
        <dbReference type="ChEBI" id="CHEBI:18420"/>
    </cofactor>
</comment>
<reference evidence="11 12" key="1">
    <citation type="submission" date="2021-02" db="EMBL/GenBank/DDBJ databases">
        <title>Genome assembly of Pseudopithomyces chartarum.</title>
        <authorList>
            <person name="Jauregui R."/>
            <person name="Singh J."/>
            <person name="Voisey C."/>
        </authorList>
    </citation>
    <scope>NUCLEOTIDE SEQUENCE [LARGE SCALE GENOMIC DNA]</scope>
    <source>
        <strain evidence="11 12">AGR01</strain>
    </source>
</reference>
<dbReference type="AlphaFoldDB" id="A0AAN6M973"/>
<name>A0AAN6M973_9PLEO</name>
<keyword evidence="6 8" id="KW-0539">Nucleus</keyword>